<dbReference type="InterPro" id="IPR050570">
    <property type="entry name" value="Cell_wall_metabolism_enzyme"/>
</dbReference>
<dbReference type="Pfam" id="PF01551">
    <property type="entry name" value="Peptidase_M23"/>
    <property type="match status" value="1"/>
</dbReference>
<evidence type="ECO:0000256" key="1">
    <source>
        <dbReference type="SAM" id="Phobius"/>
    </source>
</evidence>
<keyword evidence="1" id="KW-0812">Transmembrane</keyword>
<reference evidence="3 4" key="1">
    <citation type="submission" date="2017-05" db="EMBL/GenBank/DDBJ databases">
        <title>Complete and WGS of Bordetella genogroups.</title>
        <authorList>
            <person name="Spilker T."/>
            <person name="LiPuma J."/>
        </authorList>
    </citation>
    <scope>NUCLEOTIDE SEQUENCE [LARGE SCALE GENOMIC DNA]</scope>
    <source>
        <strain evidence="3 4">AU10456</strain>
    </source>
</reference>
<dbReference type="SUPFAM" id="SSF51261">
    <property type="entry name" value="Duplicated hybrid motif"/>
    <property type="match status" value="1"/>
</dbReference>
<dbReference type="PANTHER" id="PTHR21666:SF268">
    <property type="entry name" value="PEPTIDASE M23 DOMAIN-CONTAINING PROTEIN"/>
    <property type="match status" value="1"/>
</dbReference>
<gene>
    <name evidence="3" type="ORF">CAL25_10245</name>
</gene>
<dbReference type="AlphaFoldDB" id="A0A261TS86"/>
<dbReference type="CDD" id="cd12797">
    <property type="entry name" value="M23_peptidase"/>
    <property type="match status" value="1"/>
</dbReference>
<evidence type="ECO:0000313" key="3">
    <source>
        <dbReference type="EMBL" id="OZI51890.1"/>
    </source>
</evidence>
<dbReference type="Proteomes" id="UP000216913">
    <property type="component" value="Unassembled WGS sequence"/>
</dbReference>
<feature type="domain" description="M23ase beta-sheet core" evidence="2">
    <location>
        <begin position="84"/>
        <end position="181"/>
    </location>
</feature>
<dbReference type="PANTHER" id="PTHR21666">
    <property type="entry name" value="PEPTIDASE-RELATED"/>
    <property type="match status" value="1"/>
</dbReference>
<dbReference type="OrthoDB" id="9800107at2"/>
<evidence type="ECO:0000313" key="4">
    <source>
        <dbReference type="Proteomes" id="UP000216913"/>
    </source>
</evidence>
<dbReference type="GO" id="GO:0004222">
    <property type="term" value="F:metalloendopeptidase activity"/>
    <property type="evidence" value="ECO:0007669"/>
    <property type="project" value="TreeGrafter"/>
</dbReference>
<dbReference type="InterPro" id="IPR011055">
    <property type="entry name" value="Dup_hybrid_motif"/>
</dbReference>
<evidence type="ECO:0000259" key="2">
    <source>
        <dbReference type="Pfam" id="PF01551"/>
    </source>
</evidence>
<accession>A0A261TS86</accession>
<keyword evidence="1" id="KW-0472">Membrane</keyword>
<proteinExistence type="predicted"/>
<name>A0A261TS86_9BORD</name>
<feature type="transmembrane region" description="Helical" evidence="1">
    <location>
        <begin position="20"/>
        <end position="40"/>
    </location>
</feature>
<dbReference type="InterPro" id="IPR016047">
    <property type="entry name" value="M23ase_b-sheet_dom"/>
</dbReference>
<comment type="caution">
    <text evidence="3">The sequence shown here is derived from an EMBL/GenBank/DDBJ whole genome shotgun (WGS) entry which is preliminary data.</text>
</comment>
<dbReference type="Gene3D" id="2.70.70.10">
    <property type="entry name" value="Glucose Permease (Domain IIA)"/>
    <property type="match status" value="1"/>
</dbReference>
<organism evidence="3 4">
    <name type="scientific">Bordetella genomosp. 5</name>
    <dbReference type="NCBI Taxonomy" id="1395608"/>
    <lineage>
        <taxon>Bacteria</taxon>
        <taxon>Pseudomonadati</taxon>
        <taxon>Pseudomonadota</taxon>
        <taxon>Betaproteobacteria</taxon>
        <taxon>Burkholderiales</taxon>
        <taxon>Alcaligenaceae</taxon>
        <taxon>Bordetella</taxon>
    </lineage>
</organism>
<protein>
    <recommendedName>
        <fullName evidence="2">M23ase beta-sheet core domain-containing protein</fullName>
    </recommendedName>
</protein>
<dbReference type="RefSeq" id="WP_094799845.1">
    <property type="nucleotide sequence ID" value="NZ_NEVN01000005.1"/>
</dbReference>
<keyword evidence="4" id="KW-1185">Reference proteome</keyword>
<sequence length="190" mass="20423">MTTSSRDRLLRVLPWLRRLAGPVLFIAIALWMGQKAFFVLEGPVKRQSLRADATPDSLPMPVEGVGMRRVIVAKDSGNPADRSAHGVNIYAGRGAPVRAVTDGVLSFVMFNEKLGNALMLSGPGGMSIHYSRMDGFADIRNNQVVKAGDLLGYVGNTGLNAGDDEPHLHLQVYVDAQPVDPYPLLRSGGG</sequence>
<dbReference type="EMBL" id="NEVP01000006">
    <property type="protein sequence ID" value="OZI51890.1"/>
    <property type="molecule type" value="Genomic_DNA"/>
</dbReference>
<keyword evidence="1" id="KW-1133">Transmembrane helix</keyword>